<comment type="similarity">
    <text evidence="4">Belongs to the GART family.</text>
</comment>
<evidence type="ECO:0000313" key="7">
    <source>
        <dbReference type="Proteomes" id="UP001165287"/>
    </source>
</evidence>
<evidence type="ECO:0000256" key="1">
    <source>
        <dbReference type="ARBA" id="ARBA00005054"/>
    </source>
</evidence>
<gene>
    <name evidence="4 6" type="primary">purN</name>
    <name evidence="6" type="ORF">K9V48_11645</name>
</gene>
<comment type="function">
    <text evidence="4">Catalyzes the transfer of a formyl group from 10-formyltetrahydrofolate to 5-phospho-ribosyl-glycinamide (GAR), producing 5-phospho-ribosyl-N-formylglycinamide (FGAR) and tetrahydrofolate.</text>
</comment>
<feature type="binding site" evidence="4">
    <location>
        <position position="107"/>
    </location>
    <ligand>
        <name>(6R)-10-formyltetrahydrofolate</name>
        <dbReference type="ChEBI" id="CHEBI:195366"/>
    </ligand>
</feature>
<feature type="binding site" evidence="4">
    <location>
        <begin position="12"/>
        <end position="14"/>
    </location>
    <ligand>
        <name>N(1)-(5-phospho-beta-D-ribosyl)glycinamide</name>
        <dbReference type="ChEBI" id="CHEBI:143788"/>
    </ligand>
</feature>
<dbReference type="SUPFAM" id="SSF53328">
    <property type="entry name" value="Formyltransferase"/>
    <property type="match status" value="1"/>
</dbReference>
<evidence type="ECO:0000256" key="4">
    <source>
        <dbReference type="HAMAP-Rule" id="MF_01930"/>
    </source>
</evidence>
<protein>
    <recommendedName>
        <fullName evidence="4">Phosphoribosylglycinamide formyltransferase</fullName>
        <ecNumber evidence="4">2.1.2.2</ecNumber>
    </recommendedName>
    <alternativeName>
        <fullName evidence="4">5'-phosphoribosylglycinamide transformylase</fullName>
    </alternativeName>
    <alternativeName>
        <fullName evidence="4">GAR transformylase</fullName>
        <shortName evidence="4">GART</shortName>
    </alternativeName>
</protein>
<comment type="caution">
    <text evidence="6">The sequence shown here is derived from an EMBL/GenBank/DDBJ whole genome shotgun (WGS) entry which is preliminary data.</text>
</comment>
<dbReference type="NCBIfam" id="TIGR00639">
    <property type="entry name" value="PurN"/>
    <property type="match status" value="1"/>
</dbReference>
<dbReference type="CDD" id="cd08645">
    <property type="entry name" value="FMT_core_GART"/>
    <property type="match status" value="1"/>
</dbReference>
<evidence type="ECO:0000259" key="5">
    <source>
        <dbReference type="Pfam" id="PF00551"/>
    </source>
</evidence>
<dbReference type="PANTHER" id="PTHR43369:SF2">
    <property type="entry name" value="PHOSPHORIBOSYLGLYCINAMIDE FORMYLTRANSFERASE"/>
    <property type="match status" value="1"/>
</dbReference>
<dbReference type="RefSeq" id="WP_224139167.1">
    <property type="nucleotide sequence ID" value="NZ_JAIQUM010000022.1"/>
</dbReference>
<proteinExistence type="inferred from homology"/>
<dbReference type="Pfam" id="PF00551">
    <property type="entry name" value="Formyl_trans_N"/>
    <property type="match status" value="1"/>
</dbReference>
<sequence length="188" mass="20543">MKKIAVFASGNGSNFQAIYDQIQLGVINAEIGLVVCDKPQAGIVARAKSANIPVFSFIPKDYETKSHFEREILDALQMHEIDLVVLAGYMRLIGSTLLETYANKIVNIHPSLLPAFPGKDAIGQAFQARVKVSGVTVHFVDSGMDTGPIIAQQAIEITDEDTIETVAEKIHKVEHALYPKVIQELVSK</sequence>
<feature type="site" description="Raises pKa of active site His" evidence="4">
    <location>
        <position position="145"/>
    </location>
</feature>
<dbReference type="Proteomes" id="UP001165287">
    <property type="component" value="Unassembled WGS sequence"/>
</dbReference>
<feature type="binding site" evidence="4">
    <location>
        <begin position="90"/>
        <end position="93"/>
    </location>
    <ligand>
        <name>(6R)-10-formyltetrahydrofolate</name>
        <dbReference type="ChEBI" id="CHEBI:195366"/>
    </ligand>
</feature>
<name>A0ABS7USB4_9BACI</name>
<evidence type="ECO:0000256" key="2">
    <source>
        <dbReference type="ARBA" id="ARBA00022679"/>
    </source>
</evidence>
<accession>A0ABS7USB4</accession>
<evidence type="ECO:0000313" key="6">
    <source>
        <dbReference type="EMBL" id="MBZ5750888.1"/>
    </source>
</evidence>
<comment type="catalytic activity">
    <reaction evidence="4">
        <text>N(1)-(5-phospho-beta-D-ribosyl)glycinamide + (6R)-10-formyltetrahydrofolate = N(2)-formyl-N(1)-(5-phospho-beta-D-ribosyl)glycinamide + (6S)-5,6,7,8-tetrahydrofolate + H(+)</text>
        <dbReference type="Rhea" id="RHEA:15053"/>
        <dbReference type="ChEBI" id="CHEBI:15378"/>
        <dbReference type="ChEBI" id="CHEBI:57453"/>
        <dbReference type="ChEBI" id="CHEBI:143788"/>
        <dbReference type="ChEBI" id="CHEBI:147286"/>
        <dbReference type="ChEBI" id="CHEBI:195366"/>
        <dbReference type="EC" id="2.1.2.2"/>
    </reaction>
</comment>
<dbReference type="PANTHER" id="PTHR43369">
    <property type="entry name" value="PHOSPHORIBOSYLGLYCINAMIDE FORMYLTRANSFERASE"/>
    <property type="match status" value="1"/>
</dbReference>
<feature type="active site" description="Proton donor" evidence="4">
    <location>
        <position position="109"/>
    </location>
</feature>
<dbReference type="InterPro" id="IPR036477">
    <property type="entry name" value="Formyl_transf_N_sf"/>
</dbReference>
<comment type="pathway">
    <text evidence="1 4">Purine metabolism; IMP biosynthesis via de novo pathway; N(2)-formyl-N(1)-(5-phospho-D-ribosyl)glycinamide from N(1)-(5-phospho-D-ribosyl)glycinamide (10-formyl THF route): step 1/1.</text>
</comment>
<dbReference type="HAMAP" id="MF_01930">
    <property type="entry name" value="PurN"/>
    <property type="match status" value="1"/>
</dbReference>
<reference evidence="6" key="1">
    <citation type="submission" date="2024-05" db="EMBL/GenBank/DDBJ databases">
        <title>Metabacillus sp. nov., isolated from the rhizosphere soil of tomato plants.</title>
        <authorList>
            <person name="Ma R."/>
        </authorList>
    </citation>
    <scope>NUCLEOTIDE SEQUENCE</scope>
    <source>
        <strain evidence="6">DBTR6</strain>
    </source>
</reference>
<evidence type="ECO:0000256" key="3">
    <source>
        <dbReference type="ARBA" id="ARBA00022755"/>
    </source>
</evidence>
<keyword evidence="3 4" id="KW-0658">Purine biosynthesis</keyword>
<dbReference type="InterPro" id="IPR004607">
    <property type="entry name" value="GART"/>
</dbReference>
<dbReference type="GO" id="GO:0004644">
    <property type="term" value="F:phosphoribosylglycinamide formyltransferase activity"/>
    <property type="evidence" value="ECO:0007669"/>
    <property type="project" value="UniProtKB-EC"/>
</dbReference>
<dbReference type="EMBL" id="JAIQUM010000022">
    <property type="protein sequence ID" value="MBZ5750888.1"/>
    <property type="molecule type" value="Genomic_DNA"/>
</dbReference>
<feature type="domain" description="Formyl transferase N-terminal" evidence="5">
    <location>
        <begin position="2"/>
        <end position="182"/>
    </location>
</feature>
<feature type="binding site" evidence="4">
    <location>
        <position position="65"/>
    </location>
    <ligand>
        <name>(6R)-10-formyltetrahydrofolate</name>
        <dbReference type="ChEBI" id="CHEBI:195366"/>
    </ligand>
</feature>
<dbReference type="EC" id="2.1.2.2" evidence="4"/>
<keyword evidence="7" id="KW-1185">Reference proteome</keyword>
<dbReference type="InterPro" id="IPR002376">
    <property type="entry name" value="Formyl_transf_N"/>
</dbReference>
<dbReference type="Gene3D" id="3.40.50.170">
    <property type="entry name" value="Formyl transferase, N-terminal domain"/>
    <property type="match status" value="1"/>
</dbReference>
<organism evidence="6 7">
    <name type="scientific">Metabacillus rhizolycopersici</name>
    <dbReference type="NCBI Taxonomy" id="2875709"/>
    <lineage>
        <taxon>Bacteria</taxon>
        <taxon>Bacillati</taxon>
        <taxon>Bacillota</taxon>
        <taxon>Bacilli</taxon>
        <taxon>Bacillales</taxon>
        <taxon>Bacillaceae</taxon>
        <taxon>Metabacillus</taxon>
    </lineage>
</organism>
<keyword evidence="2 4" id="KW-0808">Transferase</keyword>